<keyword evidence="9 10" id="KW-0326">Glycosidase</keyword>
<dbReference type="EC" id="3.2.1.-" evidence="10"/>
<dbReference type="CDD" id="cd14792">
    <property type="entry name" value="GH27"/>
    <property type="match status" value="1"/>
</dbReference>
<dbReference type="GO" id="GO:0016139">
    <property type="term" value="P:glycoside catabolic process"/>
    <property type="evidence" value="ECO:0007669"/>
    <property type="project" value="TreeGrafter"/>
</dbReference>
<evidence type="ECO:0000256" key="2">
    <source>
        <dbReference type="ARBA" id="ARBA00009743"/>
    </source>
</evidence>
<dbReference type="GeneID" id="105592033"/>
<keyword evidence="8" id="KW-0458">Lysosome</keyword>
<evidence type="ECO:0000256" key="11">
    <source>
        <dbReference type="SAM" id="SignalP"/>
    </source>
</evidence>
<dbReference type="InterPro" id="IPR013785">
    <property type="entry name" value="Aldolase_TIM"/>
</dbReference>
<evidence type="ECO:0000256" key="3">
    <source>
        <dbReference type="ARBA" id="ARBA00011738"/>
    </source>
</evidence>
<feature type="signal peptide" evidence="11">
    <location>
        <begin position="1"/>
        <end position="31"/>
    </location>
</feature>
<dbReference type="Pfam" id="PF17450">
    <property type="entry name" value="Melibiase_2_C"/>
    <property type="match status" value="1"/>
</dbReference>
<dbReference type="CTD" id="2717"/>
<evidence type="ECO:0000256" key="7">
    <source>
        <dbReference type="ARBA" id="ARBA00023180"/>
    </source>
</evidence>
<dbReference type="GeneTree" id="ENSGT00390000008751"/>
<dbReference type="PRINTS" id="PR00740">
    <property type="entry name" value="GLHYDRLASE27"/>
</dbReference>
<dbReference type="GO" id="GO:0009311">
    <property type="term" value="P:oligosaccharide metabolic process"/>
    <property type="evidence" value="ECO:0007669"/>
    <property type="project" value="TreeGrafter"/>
</dbReference>
<accession>A0A2K5MS50</accession>
<dbReference type="InterPro" id="IPR002241">
    <property type="entry name" value="Glyco_hydro_27"/>
</dbReference>
<evidence type="ECO:0000256" key="1">
    <source>
        <dbReference type="ARBA" id="ARBA00004371"/>
    </source>
</evidence>
<dbReference type="FunFam" id="2.60.40.1180:FF:000017">
    <property type="entry name" value="Alpha-galactosidase A"/>
    <property type="match status" value="1"/>
</dbReference>
<sequence length="363" mass="41465">MQLRNPEMHLGCALALLFLALVSWDIPGARALDNGLARTPTMGWLHWERFMCNLDCQEEPDSCISEKLFMEMAELMVSDGWKDAGYEYLCIDDCWMAPQRDLEGRLQADPQRFPHGIRQLANYVHSKGLKLGIYADVGNKTCAGFPGSFGYYDIDAQTFADWGVDLLKFDGCYCDSLEKLADGYKHMSLALNRTGRSIVYSCEWPLYMWPFQKPNYTEIRQYCNHWRNFADIDDSWKSIKSILDWTSFNQERIVDVAGPGGWNDPDMGDNFEVWERPLSDLAWAVAMINRQEIGGPRSYTIAVASLGKGVACNPACFITQLLPVKRKLGFYEWTSRLRSHINPTGTVLLRLENTMQMSIKDLL</sequence>
<dbReference type="PROSITE" id="PS00512">
    <property type="entry name" value="ALPHA_GALACTOSIDASE"/>
    <property type="match status" value="1"/>
</dbReference>
<name>A0A2K5MS50_CERAT</name>
<evidence type="ECO:0000259" key="12">
    <source>
        <dbReference type="Pfam" id="PF17450"/>
    </source>
</evidence>
<dbReference type="InterPro" id="IPR035373">
    <property type="entry name" value="Melibiase/NAGA_C"/>
</dbReference>
<protein>
    <recommendedName>
        <fullName evidence="10">Alpha-galactosidase</fullName>
        <ecNumber evidence="10">3.2.1.-</ecNumber>
    </recommendedName>
</protein>
<keyword evidence="5" id="KW-0443">Lipid metabolism</keyword>
<dbReference type="InterPro" id="IPR017853">
    <property type="entry name" value="GH"/>
</dbReference>
<dbReference type="Pfam" id="PF16499">
    <property type="entry name" value="Melibiase_2"/>
    <property type="match status" value="1"/>
</dbReference>
<keyword evidence="14" id="KW-1185">Reference proteome</keyword>
<gene>
    <name evidence="13" type="primary">GLA</name>
</gene>
<evidence type="ECO:0000256" key="8">
    <source>
        <dbReference type="ARBA" id="ARBA00023228"/>
    </source>
</evidence>
<evidence type="ECO:0000313" key="14">
    <source>
        <dbReference type="Proteomes" id="UP000233060"/>
    </source>
</evidence>
<dbReference type="GO" id="GO:0006629">
    <property type="term" value="P:lipid metabolic process"/>
    <property type="evidence" value="ECO:0007669"/>
    <property type="project" value="UniProtKB-KW"/>
</dbReference>
<dbReference type="Ensembl" id="ENSCATT00000052169.1">
    <property type="protein sequence ID" value="ENSCATP00000027920.1"/>
    <property type="gene ID" value="ENSCATG00000037297.1"/>
</dbReference>
<dbReference type="AlphaFoldDB" id="A0A2K5MS50"/>
<evidence type="ECO:0000256" key="10">
    <source>
        <dbReference type="RuleBase" id="RU361168"/>
    </source>
</evidence>
<dbReference type="PANTHER" id="PTHR11452">
    <property type="entry name" value="ALPHA-GALACTOSIDASE/ALPHA-N-ACETYLGALACTOSAMINIDASE"/>
    <property type="match status" value="1"/>
</dbReference>
<dbReference type="PANTHER" id="PTHR11452:SF14">
    <property type="entry name" value="ALPHA-GALACTOSIDASE A"/>
    <property type="match status" value="1"/>
</dbReference>
<evidence type="ECO:0000256" key="6">
    <source>
        <dbReference type="ARBA" id="ARBA00023157"/>
    </source>
</evidence>
<dbReference type="InterPro" id="IPR000111">
    <property type="entry name" value="Glyco_hydro_27/36_CS"/>
</dbReference>
<feature type="chain" id="PRO_5014358661" description="Alpha-galactosidase" evidence="11">
    <location>
        <begin position="32"/>
        <end position="363"/>
    </location>
</feature>
<evidence type="ECO:0000256" key="4">
    <source>
        <dbReference type="ARBA" id="ARBA00022801"/>
    </source>
</evidence>
<dbReference type="GO" id="GO:0005764">
    <property type="term" value="C:lysosome"/>
    <property type="evidence" value="ECO:0007669"/>
    <property type="project" value="UniProtKB-SubCell"/>
</dbReference>
<dbReference type="GO" id="GO:0004557">
    <property type="term" value="F:alpha-galactosidase activity"/>
    <property type="evidence" value="ECO:0007669"/>
    <property type="project" value="TreeGrafter"/>
</dbReference>
<feature type="domain" description="Alpha galactosidase A C-terminal" evidence="12">
    <location>
        <begin position="268"/>
        <end position="345"/>
    </location>
</feature>
<comment type="subcellular location">
    <subcellularLocation>
        <location evidence="1">Lysosome</location>
    </subcellularLocation>
</comment>
<keyword evidence="4 10" id="KW-0378">Hydrolase</keyword>
<keyword evidence="7" id="KW-0325">Glycoprotein</keyword>
<dbReference type="Bgee" id="ENSCATG00000037297">
    <property type="expression patterns" value="Expressed in lung and 12 other cell types or tissues"/>
</dbReference>
<organism evidence="13 14">
    <name type="scientific">Cercocebus atys</name>
    <name type="common">Sooty mangabey</name>
    <name type="synonym">Cercocebus torquatus atys</name>
    <dbReference type="NCBI Taxonomy" id="9531"/>
    <lineage>
        <taxon>Eukaryota</taxon>
        <taxon>Metazoa</taxon>
        <taxon>Chordata</taxon>
        <taxon>Craniata</taxon>
        <taxon>Vertebrata</taxon>
        <taxon>Euteleostomi</taxon>
        <taxon>Mammalia</taxon>
        <taxon>Eutheria</taxon>
        <taxon>Euarchontoglires</taxon>
        <taxon>Primates</taxon>
        <taxon>Haplorrhini</taxon>
        <taxon>Catarrhini</taxon>
        <taxon>Cercopithecidae</taxon>
        <taxon>Cercopithecinae</taxon>
        <taxon>Cercocebus</taxon>
    </lineage>
</organism>
<evidence type="ECO:0000256" key="9">
    <source>
        <dbReference type="ARBA" id="ARBA00023295"/>
    </source>
</evidence>
<dbReference type="RefSeq" id="XP_011929023.1">
    <property type="nucleotide sequence ID" value="XM_012073633.1"/>
</dbReference>
<dbReference type="SUPFAM" id="SSF51445">
    <property type="entry name" value="(Trans)glycosidases"/>
    <property type="match status" value="1"/>
</dbReference>
<dbReference type="SUPFAM" id="SSF51011">
    <property type="entry name" value="Glycosyl hydrolase domain"/>
    <property type="match status" value="1"/>
</dbReference>
<dbReference type="Proteomes" id="UP000233060">
    <property type="component" value="Unassembled WGS sequence"/>
</dbReference>
<dbReference type="Gene3D" id="3.20.20.70">
    <property type="entry name" value="Aldolase class I"/>
    <property type="match status" value="1"/>
</dbReference>
<evidence type="ECO:0000256" key="5">
    <source>
        <dbReference type="ARBA" id="ARBA00023098"/>
    </source>
</evidence>
<comment type="similarity">
    <text evidence="2 10">Belongs to the glycosyl hydrolase 27 family.</text>
</comment>
<proteinExistence type="inferred from homology"/>
<comment type="subunit">
    <text evidence="3 10">Homodimer.</text>
</comment>
<keyword evidence="6 10" id="KW-1015">Disulfide bond</keyword>
<dbReference type="FunFam" id="3.20.20.70:FF:000197">
    <property type="entry name" value="Alpha-galactosidase"/>
    <property type="match status" value="1"/>
</dbReference>
<reference evidence="13" key="2">
    <citation type="submission" date="2025-09" db="UniProtKB">
        <authorList>
            <consortium name="Ensembl"/>
        </authorList>
    </citation>
    <scope>IDENTIFICATION</scope>
</reference>
<evidence type="ECO:0000313" key="13">
    <source>
        <dbReference type="Ensembl" id="ENSCATP00000027920.1"/>
    </source>
</evidence>
<reference evidence="13" key="1">
    <citation type="submission" date="2025-08" db="UniProtKB">
        <authorList>
            <consortium name="Ensembl"/>
        </authorList>
    </citation>
    <scope>IDENTIFICATION</scope>
</reference>
<keyword evidence="11" id="KW-0732">Signal</keyword>